<dbReference type="Pfam" id="PF01464">
    <property type="entry name" value="SLT"/>
    <property type="match status" value="1"/>
</dbReference>
<accession>A0A3A1YD38</accession>
<keyword evidence="9" id="KW-1185">Reference proteome</keyword>
<evidence type="ECO:0000259" key="7">
    <source>
        <dbReference type="Pfam" id="PF01464"/>
    </source>
</evidence>
<dbReference type="EMBL" id="NRJG01000149">
    <property type="protein sequence ID" value="RIY35149.1"/>
    <property type="molecule type" value="Genomic_DNA"/>
</dbReference>
<comment type="similarity">
    <text evidence="2">Belongs to the bacterial solute-binding protein 3 family.</text>
</comment>
<gene>
    <name evidence="8" type="ORF">CKF58_07040</name>
</gene>
<evidence type="ECO:0000313" key="9">
    <source>
        <dbReference type="Proteomes" id="UP000265916"/>
    </source>
</evidence>
<feature type="chain" id="PRO_5017228663" description="Membrane-bound lytic murein transglycosylase F" evidence="5">
    <location>
        <begin position="28"/>
        <end position="444"/>
    </location>
</feature>
<feature type="signal peptide" evidence="5">
    <location>
        <begin position="1"/>
        <end position="27"/>
    </location>
</feature>
<evidence type="ECO:0000259" key="6">
    <source>
        <dbReference type="Pfam" id="PF00497"/>
    </source>
</evidence>
<dbReference type="Gene3D" id="3.40.190.10">
    <property type="entry name" value="Periplasmic binding protein-like II"/>
    <property type="match status" value="2"/>
</dbReference>
<dbReference type="Proteomes" id="UP000265916">
    <property type="component" value="Unassembled WGS sequence"/>
</dbReference>
<keyword evidence="3 5" id="KW-0732">Signal</keyword>
<evidence type="ECO:0000256" key="5">
    <source>
        <dbReference type="SAM" id="SignalP"/>
    </source>
</evidence>
<evidence type="ECO:0000313" key="8">
    <source>
        <dbReference type="EMBL" id="RIY35149.1"/>
    </source>
</evidence>
<dbReference type="InterPro" id="IPR023346">
    <property type="entry name" value="Lysozyme-like_dom_sf"/>
</dbReference>
<evidence type="ECO:0000256" key="3">
    <source>
        <dbReference type="ARBA" id="ARBA00022729"/>
    </source>
</evidence>
<keyword evidence="4" id="KW-0998">Cell outer membrane</keyword>
<dbReference type="Gene3D" id="1.10.530.10">
    <property type="match status" value="1"/>
</dbReference>
<dbReference type="RefSeq" id="WP_119532376.1">
    <property type="nucleotide sequence ID" value="NZ_NRJG01000149.1"/>
</dbReference>
<evidence type="ECO:0008006" key="10">
    <source>
        <dbReference type="Google" id="ProtNLM"/>
    </source>
</evidence>
<organism evidence="8 9">
    <name type="scientific">Psittacicella hinzii</name>
    <dbReference type="NCBI Taxonomy" id="2028575"/>
    <lineage>
        <taxon>Bacteria</taxon>
        <taxon>Pseudomonadati</taxon>
        <taxon>Pseudomonadota</taxon>
        <taxon>Gammaproteobacteria</taxon>
        <taxon>Pasteurellales</taxon>
        <taxon>Psittacicellaceae</taxon>
        <taxon>Psittacicella</taxon>
    </lineage>
</organism>
<feature type="domain" description="Solute-binding protein family 3/N-terminal" evidence="6">
    <location>
        <begin position="44"/>
        <end position="250"/>
    </location>
</feature>
<dbReference type="InterPro" id="IPR008258">
    <property type="entry name" value="Transglycosylase_SLT_dom_1"/>
</dbReference>
<evidence type="ECO:0000256" key="2">
    <source>
        <dbReference type="ARBA" id="ARBA00010333"/>
    </source>
</evidence>
<comment type="subcellular location">
    <subcellularLocation>
        <location evidence="1">Cell outer membrane</location>
        <topology evidence="1">Peripheral membrane protein</topology>
    </subcellularLocation>
</comment>
<dbReference type="GO" id="GO:0009279">
    <property type="term" value="C:cell outer membrane"/>
    <property type="evidence" value="ECO:0007669"/>
    <property type="project" value="UniProtKB-SubCell"/>
</dbReference>
<dbReference type="SUPFAM" id="SSF53955">
    <property type="entry name" value="Lysozyme-like"/>
    <property type="match status" value="1"/>
</dbReference>
<reference evidence="8 9" key="1">
    <citation type="submission" date="2017-08" db="EMBL/GenBank/DDBJ databases">
        <title>Reclassification of Bisgaard taxon 37 and 44.</title>
        <authorList>
            <person name="Christensen H."/>
        </authorList>
    </citation>
    <scope>NUCLEOTIDE SEQUENCE [LARGE SCALE GENOMIC DNA]</scope>
    <source>
        <strain evidence="8 9">111</strain>
    </source>
</reference>
<name>A0A3A1YD38_9GAMM</name>
<sequence length="444" mass="51074">MYKMIFKLLVLLSCVLSFSLVNNKALAEDEVTKPELVVGAVLTPNYFIQDDQTTLGLDYEILKAYADEKGYTLNIKIFNTLSSLANALNNDEVQLIAGNLNTDFNKVAPEYATQSYLLENLVVVAYSEHHKSTVHFPSDSDTVYQAAVFDYPNLPFSTVKLPVNQNVLYSYVGQNKRVDGRAVDYIITTSNRAKALNQLYPTVKTFPVLIDSQTQATINDVFFIKNNELRDSFNNFLTDFLESDQYDKIKFNNLRQLENIGRAESRQFVLNMQTKFNKYSGLFQQYSTNMDWRLVMAVGYQESRWTPNAVSPWGPSGFMMLTNASAKALGVTNKLDATQSIREGTRLLMRFKNNLTSDITGYDRDMYAISNYNQGIAKIIDARTWLKQRNLDPNSWVVLAQKLPEMSYSKHRYGKINGRLTSEYIINVRRWYFMLLNYIYFYQP</sequence>
<proteinExistence type="inferred from homology"/>
<dbReference type="OrthoDB" id="9815002at2"/>
<protein>
    <recommendedName>
        <fullName evidence="10">Membrane-bound lytic murein transglycosylase F</fullName>
    </recommendedName>
</protein>
<evidence type="ECO:0000256" key="4">
    <source>
        <dbReference type="ARBA" id="ARBA00023237"/>
    </source>
</evidence>
<evidence type="ECO:0000256" key="1">
    <source>
        <dbReference type="ARBA" id="ARBA00004339"/>
    </source>
</evidence>
<dbReference type="SUPFAM" id="SSF53850">
    <property type="entry name" value="Periplasmic binding protein-like II"/>
    <property type="match status" value="1"/>
</dbReference>
<keyword evidence="4" id="KW-0472">Membrane</keyword>
<dbReference type="PANTHER" id="PTHR35936">
    <property type="entry name" value="MEMBRANE-BOUND LYTIC MUREIN TRANSGLYCOSYLASE F"/>
    <property type="match status" value="1"/>
</dbReference>
<comment type="caution">
    <text evidence="8">The sequence shown here is derived from an EMBL/GenBank/DDBJ whole genome shotgun (WGS) entry which is preliminary data.</text>
</comment>
<dbReference type="PANTHER" id="PTHR35936:SF32">
    <property type="entry name" value="MEMBRANE-BOUND LYTIC MUREIN TRANSGLYCOSYLASE F"/>
    <property type="match status" value="1"/>
</dbReference>
<dbReference type="Pfam" id="PF00497">
    <property type="entry name" value="SBP_bac_3"/>
    <property type="match status" value="1"/>
</dbReference>
<dbReference type="AlphaFoldDB" id="A0A3A1YD38"/>
<dbReference type="InterPro" id="IPR001638">
    <property type="entry name" value="Solute-binding_3/MltF_N"/>
</dbReference>
<feature type="domain" description="Transglycosylase SLT" evidence="7">
    <location>
        <begin position="286"/>
        <end position="382"/>
    </location>
</feature>